<evidence type="ECO:0000313" key="1">
    <source>
        <dbReference type="EMBL" id="SEI89380.1"/>
    </source>
</evidence>
<sequence length="394" mass="43402">MSAMITFFPVGCGDMALVRLADEPATHILIDVNIRGAADDPDDPIRDVAADLRARLPRDDRGRPYVDAFLLSHPDKDHCTGLQNHFHLGPIADYPDDKAPDHLKKIVIREIWSSPMVFRRASRTHTLCEDAKAFNREAKRRVQRFKEGLPLIDGERVLILGEDENGKTDALTAILVRTGNTFSAINGRANSYFQAHLLGPLPRQPEDDEALLSKNHSSTVLNMRLASSLLRQDSCHFLTAGDAEVAIWERLWRRYQATPEVLAYDVLLAPHHCSWHSLSYDSWSALREQAKVAPDARSALAQAKFGALIIASSKPIQDDDCDPPCIRAKHEYQSILSRPGGLFLCTGEEPNRSAPEPLEIEITAAGAKKKTARARGVAAVAAAAAPRAGTHGLR</sequence>
<dbReference type="OrthoDB" id="9800955at2"/>
<gene>
    <name evidence="1" type="ORF">SAMN04487997_1954</name>
</gene>
<accession>A0A1H6UMD3</accession>
<dbReference type="InterPro" id="IPR036866">
    <property type="entry name" value="RibonucZ/Hydroxyglut_hydro"/>
</dbReference>
<dbReference type="RefSeq" id="WP_091336024.1">
    <property type="nucleotide sequence ID" value="NZ_FNYC01000003.1"/>
</dbReference>
<dbReference type="STRING" id="529704.SAMN02927913_1772"/>
<dbReference type="EMBL" id="FNYC01000003">
    <property type="protein sequence ID" value="SEI89380.1"/>
    <property type="molecule type" value="Genomic_DNA"/>
</dbReference>
<name>A0A1H6UMD3_9GAMM</name>
<dbReference type="AlphaFoldDB" id="A0A1H6UMD3"/>
<organism evidence="1 2">
    <name type="scientific">Frateuria terrea</name>
    <dbReference type="NCBI Taxonomy" id="529704"/>
    <lineage>
        <taxon>Bacteria</taxon>
        <taxon>Pseudomonadati</taxon>
        <taxon>Pseudomonadota</taxon>
        <taxon>Gammaproteobacteria</taxon>
        <taxon>Lysobacterales</taxon>
        <taxon>Rhodanobacteraceae</taxon>
        <taxon>Frateuria</taxon>
    </lineage>
</organism>
<keyword evidence="2" id="KW-1185">Reference proteome</keyword>
<dbReference type="Gene3D" id="3.60.15.10">
    <property type="entry name" value="Ribonuclease Z/Hydroxyacylglutathione hydrolase-like"/>
    <property type="match status" value="1"/>
</dbReference>
<evidence type="ECO:0000313" key="2">
    <source>
        <dbReference type="Proteomes" id="UP000199420"/>
    </source>
</evidence>
<protein>
    <recommendedName>
        <fullName evidence="3">Metallohydrolase</fullName>
    </recommendedName>
</protein>
<proteinExistence type="predicted"/>
<reference evidence="1 2" key="1">
    <citation type="submission" date="2016-10" db="EMBL/GenBank/DDBJ databases">
        <authorList>
            <person name="de Groot N.N."/>
        </authorList>
    </citation>
    <scope>NUCLEOTIDE SEQUENCE [LARGE SCALE GENOMIC DNA]</scope>
    <source>
        <strain evidence="1 2">DSM 26515</strain>
    </source>
</reference>
<evidence type="ECO:0008006" key="3">
    <source>
        <dbReference type="Google" id="ProtNLM"/>
    </source>
</evidence>
<dbReference type="Proteomes" id="UP000199420">
    <property type="component" value="Unassembled WGS sequence"/>
</dbReference>
<dbReference type="SUPFAM" id="SSF56281">
    <property type="entry name" value="Metallo-hydrolase/oxidoreductase"/>
    <property type="match status" value="1"/>
</dbReference>